<dbReference type="AlphaFoldDB" id="A0A7V7PQM4"/>
<feature type="region of interest" description="Disordered" evidence="2">
    <location>
        <begin position="134"/>
        <end position="166"/>
    </location>
</feature>
<gene>
    <name evidence="3" type="ORF">F6X38_09620</name>
</gene>
<sequence length="166" mass="17776">METHASLTVSPAELAARIVAAYAANNQLERAALPELITAVINGLTQAGTAKPEPVAEEPLVPAVPIKKSVTDDFIICLEDGKKFKSLKRHLMTHYGMTPDEYRAKWKLAGDYPMVAPSYAAARSALAMQIGLGRKPKAAPVEEAPPAVAEKPAPKRRAPRKAKEAA</sequence>
<name>A0A7V7PQM4_9HYPH</name>
<dbReference type="InterPro" id="IPR041920">
    <property type="entry name" value="ROS/MUCR_sf"/>
</dbReference>
<dbReference type="GO" id="GO:0006355">
    <property type="term" value="P:regulation of DNA-templated transcription"/>
    <property type="evidence" value="ECO:0007669"/>
    <property type="project" value="InterPro"/>
</dbReference>
<evidence type="ECO:0000256" key="2">
    <source>
        <dbReference type="SAM" id="MobiDB-lite"/>
    </source>
</evidence>
<dbReference type="Proteomes" id="UP000432089">
    <property type="component" value="Unassembled WGS sequence"/>
</dbReference>
<evidence type="ECO:0000313" key="3">
    <source>
        <dbReference type="EMBL" id="KAB0680412.1"/>
    </source>
</evidence>
<dbReference type="EMBL" id="VZDO01000005">
    <property type="protein sequence ID" value="KAB0680412.1"/>
    <property type="molecule type" value="Genomic_DNA"/>
</dbReference>
<comment type="similarity">
    <text evidence="1">Belongs to the ros/MucR family.</text>
</comment>
<dbReference type="GO" id="GO:0008270">
    <property type="term" value="F:zinc ion binding"/>
    <property type="evidence" value="ECO:0007669"/>
    <property type="project" value="InterPro"/>
</dbReference>
<feature type="compositionally biased region" description="Low complexity" evidence="2">
    <location>
        <begin position="138"/>
        <end position="151"/>
    </location>
</feature>
<reference evidence="3 4" key="1">
    <citation type="submission" date="2019-09" db="EMBL/GenBank/DDBJ databases">
        <title>YIM 132180 draft genome.</title>
        <authorList>
            <person name="Zhang K."/>
        </authorList>
    </citation>
    <scope>NUCLEOTIDE SEQUENCE [LARGE SCALE GENOMIC DNA]</scope>
    <source>
        <strain evidence="3 4">YIM 132180</strain>
    </source>
</reference>
<dbReference type="RefSeq" id="WP_150969484.1">
    <property type="nucleotide sequence ID" value="NZ_VZDO01000005.1"/>
</dbReference>
<dbReference type="Gene3D" id="1.10.10.1550">
    <property type="entry name" value="ROS/MUCR transcriptional regulator protein"/>
    <property type="match status" value="1"/>
</dbReference>
<protein>
    <submittedName>
        <fullName evidence="3">MucR family transcriptional regulator</fullName>
    </submittedName>
</protein>
<evidence type="ECO:0000313" key="4">
    <source>
        <dbReference type="Proteomes" id="UP000432089"/>
    </source>
</evidence>
<dbReference type="InterPro" id="IPR008807">
    <property type="entry name" value="ROS_MUCR"/>
</dbReference>
<dbReference type="GO" id="GO:0003677">
    <property type="term" value="F:DNA binding"/>
    <property type="evidence" value="ECO:0007669"/>
    <property type="project" value="InterPro"/>
</dbReference>
<comment type="caution">
    <text evidence="3">The sequence shown here is derived from an EMBL/GenBank/DDBJ whole genome shotgun (WGS) entry which is preliminary data.</text>
</comment>
<proteinExistence type="inferred from homology"/>
<organism evidence="3 4">
    <name type="scientific">Plantimonas leprariae</name>
    <dbReference type="NCBI Taxonomy" id="2615207"/>
    <lineage>
        <taxon>Bacteria</taxon>
        <taxon>Pseudomonadati</taxon>
        <taxon>Pseudomonadota</taxon>
        <taxon>Alphaproteobacteria</taxon>
        <taxon>Hyphomicrobiales</taxon>
        <taxon>Aurantimonadaceae</taxon>
        <taxon>Plantimonas</taxon>
    </lineage>
</organism>
<evidence type="ECO:0000256" key="1">
    <source>
        <dbReference type="ARBA" id="ARBA00007031"/>
    </source>
</evidence>
<dbReference type="Pfam" id="PF05443">
    <property type="entry name" value="ROS_MUCR"/>
    <property type="match status" value="1"/>
</dbReference>
<accession>A0A7V7PQM4</accession>
<keyword evidence="4" id="KW-1185">Reference proteome</keyword>